<organism evidence="7 8">
    <name type="scientific">Herpetosiphon gulosus</name>
    <dbReference type="NCBI Taxonomy" id="1973496"/>
    <lineage>
        <taxon>Bacteria</taxon>
        <taxon>Bacillati</taxon>
        <taxon>Chloroflexota</taxon>
        <taxon>Chloroflexia</taxon>
        <taxon>Herpetosiphonales</taxon>
        <taxon>Herpetosiphonaceae</taxon>
        <taxon>Herpetosiphon</taxon>
    </lineage>
</organism>
<evidence type="ECO:0000313" key="7">
    <source>
        <dbReference type="EMBL" id="GAA5528857.1"/>
    </source>
</evidence>
<dbReference type="SMART" id="SM00382">
    <property type="entry name" value="AAA"/>
    <property type="match status" value="1"/>
</dbReference>
<comment type="similarity">
    <text evidence="5">Belongs to the ABC transporter superfamily. Drug exporter-1 (DrugE1) (TC 3.A.1.105) family.</text>
</comment>
<dbReference type="PANTHER" id="PTHR43582:SF5">
    <property type="entry name" value="ABC TRANSPORTER"/>
    <property type="match status" value="1"/>
</dbReference>
<dbReference type="PROSITE" id="PS00211">
    <property type="entry name" value="ABC_TRANSPORTER_1"/>
    <property type="match status" value="1"/>
</dbReference>
<evidence type="ECO:0000256" key="2">
    <source>
        <dbReference type="ARBA" id="ARBA00022448"/>
    </source>
</evidence>
<dbReference type="Pfam" id="PF00005">
    <property type="entry name" value="ABC_tran"/>
    <property type="match status" value="1"/>
</dbReference>
<keyword evidence="8" id="KW-1185">Reference proteome</keyword>
<comment type="caution">
    <text evidence="7">The sequence shown here is derived from an EMBL/GenBank/DDBJ whole genome shotgun (WGS) entry which is preliminary data.</text>
</comment>
<feature type="domain" description="ABC transporter" evidence="6">
    <location>
        <begin position="4"/>
        <end position="238"/>
    </location>
</feature>
<dbReference type="InterPro" id="IPR025302">
    <property type="entry name" value="DrrA1/2-like_C"/>
</dbReference>
<evidence type="ECO:0000256" key="4">
    <source>
        <dbReference type="ARBA" id="ARBA00022840"/>
    </source>
</evidence>
<dbReference type="Gene3D" id="3.40.50.300">
    <property type="entry name" value="P-loop containing nucleotide triphosphate hydrolases"/>
    <property type="match status" value="1"/>
</dbReference>
<dbReference type="InterPro" id="IPR017871">
    <property type="entry name" value="ABC_transporter-like_CS"/>
</dbReference>
<dbReference type="InterPro" id="IPR003439">
    <property type="entry name" value="ABC_transporter-like_ATP-bd"/>
</dbReference>
<dbReference type="NCBIfam" id="TIGR01188">
    <property type="entry name" value="drrA"/>
    <property type="match status" value="1"/>
</dbReference>
<dbReference type="InterPro" id="IPR027417">
    <property type="entry name" value="P-loop_NTPase"/>
</dbReference>
<dbReference type="EMBL" id="BAABRU010000008">
    <property type="protein sequence ID" value="GAA5528857.1"/>
    <property type="molecule type" value="Genomic_DNA"/>
</dbReference>
<reference evidence="7 8" key="1">
    <citation type="submission" date="2024-02" db="EMBL/GenBank/DDBJ databases">
        <title>Herpetosiphon gulosus NBRC 112829.</title>
        <authorList>
            <person name="Ichikawa N."/>
            <person name="Katano-Makiyama Y."/>
            <person name="Hidaka K."/>
        </authorList>
    </citation>
    <scope>NUCLEOTIDE SEQUENCE [LARGE SCALE GENOMIC DNA]</scope>
    <source>
        <strain evidence="7 8">NBRC 112829</strain>
    </source>
</reference>
<dbReference type="PANTHER" id="PTHR43582">
    <property type="entry name" value="LINEARMYCIN RESISTANCE ATP-BINDING PROTEIN LNRL"/>
    <property type="match status" value="1"/>
</dbReference>
<keyword evidence="3" id="KW-0547">Nucleotide-binding</keyword>
<dbReference type="GO" id="GO:0005524">
    <property type="term" value="F:ATP binding"/>
    <property type="evidence" value="ECO:0007669"/>
    <property type="project" value="UniProtKB-KW"/>
</dbReference>
<dbReference type="InterPro" id="IPR005894">
    <property type="entry name" value="DrrA"/>
</dbReference>
<comment type="subcellular location">
    <subcellularLocation>
        <location evidence="1">Cell membrane</location>
        <topology evidence="1">Peripheral membrane protein</topology>
        <orientation evidence="1">Cytoplasmic side</orientation>
    </subcellularLocation>
</comment>
<protein>
    <submittedName>
        <fullName evidence="7">Daunorubicin/doxorubicin resistance ATP-binding protein DrrA</fullName>
    </submittedName>
</protein>
<dbReference type="InterPro" id="IPR003593">
    <property type="entry name" value="AAA+_ATPase"/>
</dbReference>
<proteinExistence type="inferred from homology"/>
<dbReference type="RefSeq" id="WP_345722474.1">
    <property type="nucleotide sequence ID" value="NZ_BAABRU010000008.1"/>
</dbReference>
<dbReference type="SUPFAM" id="SSF52540">
    <property type="entry name" value="P-loop containing nucleoside triphosphate hydrolases"/>
    <property type="match status" value="1"/>
</dbReference>
<sequence length="320" mass="35329">MIILETKELVKSFRVRGRLVEAVKGVTMNVQAGEIFGFLGPNGAGKTTTMRMLTTLLKPSSGQATIAGIDLLQHSRQVREKIGYVSQAGGAESACTARENLILQARFYGITPHDAAVRAKELLAALDLEQIADRPSSSYSGGQRRRLDLALGMVHKPKLLLLDEPTAALDPQSRAWLWAEVRRLNAEGTTIFMTTHYLDEADALCQRLAIIDDGRIVVEGTPDALKRQIVGDTITLGLQFQPESDHNVKDLLQQQSYIHSLEYAEQTIRLVVDRGSEALPLILRLIDEANLHVQTVELSRPSLDDVFLKQTGRSLRESAN</sequence>
<dbReference type="PROSITE" id="PS50893">
    <property type="entry name" value="ABC_TRANSPORTER_2"/>
    <property type="match status" value="1"/>
</dbReference>
<keyword evidence="4 7" id="KW-0067">ATP-binding</keyword>
<evidence type="ECO:0000313" key="8">
    <source>
        <dbReference type="Proteomes" id="UP001428290"/>
    </source>
</evidence>
<evidence type="ECO:0000256" key="1">
    <source>
        <dbReference type="ARBA" id="ARBA00004413"/>
    </source>
</evidence>
<dbReference type="Proteomes" id="UP001428290">
    <property type="component" value="Unassembled WGS sequence"/>
</dbReference>
<evidence type="ECO:0000259" key="6">
    <source>
        <dbReference type="PROSITE" id="PS50893"/>
    </source>
</evidence>
<evidence type="ECO:0000256" key="5">
    <source>
        <dbReference type="ARBA" id="ARBA00049985"/>
    </source>
</evidence>
<evidence type="ECO:0000256" key="3">
    <source>
        <dbReference type="ARBA" id="ARBA00022741"/>
    </source>
</evidence>
<keyword evidence="2" id="KW-0813">Transport</keyword>
<name>A0ABP9X088_9CHLR</name>
<accession>A0ABP9X088</accession>
<gene>
    <name evidence="7" type="primary">drrA_2</name>
    <name evidence="7" type="ORF">Hgul01_02660</name>
</gene>
<dbReference type="Pfam" id="PF13732">
    <property type="entry name" value="DrrA1-3_C"/>
    <property type="match status" value="1"/>
</dbReference>